<dbReference type="KEGG" id="halc:EY643_06960"/>
<organism evidence="2 3">
    <name type="scientific">Halioglobus maricola</name>
    <dbReference type="NCBI Taxonomy" id="2601894"/>
    <lineage>
        <taxon>Bacteria</taxon>
        <taxon>Pseudomonadati</taxon>
        <taxon>Pseudomonadota</taxon>
        <taxon>Gammaproteobacteria</taxon>
        <taxon>Cellvibrionales</taxon>
        <taxon>Halieaceae</taxon>
        <taxon>Halioglobus</taxon>
    </lineage>
</organism>
<dbReference type="EMBL" id="CP036422">
    <property type="protein sequence ID" value="QFU75412.1"/>
    <property type="molecule type" value="Genomic_DNA"/>
</dbReference>
<name>A0A5P9NHZ1_9GAMM</name>
<sequence length="279" mass="30465">MEMNMDYKQIVVEREGNVVTCRVFNPPLQVFTTPMMAELNHLLSEIENDDSVRVFVVTGTDGVFIRWMDLTEMSDHSKADLSEVTYVPTIGPIHELGMRIQKLKAVTVAAINGVVGGGGCEFSLSFDFRLMSADGPGYAEPVTFALPQTSFGLTPGGGGAWHCIRLLGRAKALDVLLHGEFMPPEQALELGLISRLYPAETYEQDVAAFVNNMAARAPLALQGVKRLVSFGTDAGQLDFCAQEMKELMPTLTSKDAQLALTSWLENPDPAAYNPQFTGE</sequence>
<evidence type="ECO:0000313" key="2">
    <source>
        <dbReference type="EMBL" id="QFU75412.1"/>
    </source>
</evidence>
<dbReference type="InterPro" id="IPR001753">
    <property type="entry name" value="Enoyl-CoA_hydra/iso"/>
</dbReference>
<reference evidence="2 3" key="1">
    <citation type="submission" date="2019-02" db="EMBL/GenBank/DDBJ databases">
        <authorList>
            <person name="Li S.-H."/>
        </authorList>
    </citation>
    <scope>NUCLEOTIDE SEQUENCE [LARGE SCALE GENOMIC DNA]</scope>
    <source>
        <strain evidence="2 3">IMCC14385</strain>
    </source>
</reference>
<dbReference type="GO" id="GO:0016853">
    <property type="term" value="F:isomerase activity"/>
    <property type="evidence" value="ECO:0007669"/>
    <property type="project" value="UniProtKB-KW"/>
</dbReference>
<dbReference type="Gene3D" id="3.90.226.10">
    <property type="entry name" value="2-enoyl-CoA Hydratase, Chain A, domain 1"/>
    <property type="match status" value="1"/>
</dbReference>
<accession>A0A5P9NHZ1</accession>
<dbReference type="GO" id="GO:0006635">
    <property type="term" value="P:fatty acid beta-oxidation"/>
    <property type="evidence" value="ECO:0007669"/>
    <property type="project" value="TreeGrafter"/>
</dbReference>
<protein>
    <submittedName>
        <fullName evidence="2">Enoyl-CoA hydratase/isomerase family protein</fullName>
    </submittedName>
</protein>
<dbReference type="PANTHER" id="PTHR11941">
    <property type="entry name" value="ENOYL-COA HYDRATASE-RELATED"/>
    <property type="match status" value="1"/>
</dbReference>
<proteinExistence type="inferred from homology"/>
<dbReference type="CDD" id="cd06558">
    <property type="entry name" value="crotonase-like"/>
    <property type="match status" value="1"/>
</dbReference>
<dbReference type="Proteomes" id="UP000326287">
    <property type="component" value="Chromosome"/>
</dbReference>
<keyword evidence="3" id="KW-1185">Reference proteome</keyword>
<dbReference type="SUPFAM" id="SSF52096">
    <property type="entry name" value="ClpP/crotonase"/>
    <property type="match status" value="1"/>
</dbReference>
<evidence type="ECO:0000256" key="1">
    <source>
        <dbReference type="ARBA" id="ARBA00005254"/>
    </source>
</evidence>
<dbReference type="OrthoDB" id="9775794at2"/>
<dbReference type="PANTHER" id="PTHR11941:SF54">
    <property type="entry name" value="ENOYL-COA HYDRATASE, MITOCHONDRIAL"/>
    <property type="match status" value="1"/>
</dbReference>
<comment type="similarity">
    <text evidence="1">Belongs to the enoyl-CoA hydratase/isomerase family.</text>
</comment>
<evidence type="ECO:0000313" key="3">
    <source>
        <dbReference type="Proteomes" id="UP000326287"/>
    </source>
</evidence>
<dbReference type="Pfam" id="PF00378">
    <property type="entry name" value="ECH_1"/>
    <property type="match status" value="1"/>
</dbReference>
<keyword evidence="2" id="KW-0413">Isomerase</keyword>
<dbReference type="AlphaFoldDB" id="A0A5P9NHZ1"/>
<dbReference type="InterPro" id="IPR029045">
    <property type="entry name" value="ClpP/crotonase-like_dom_sf"/>
</dbReference>
<gene>
    <name evidence="2" type="ORF">EY643_06960</name>
</gene>